<evidence type="ECO:0000313" key="6">
    <source>
        <dbReference type="Proteomes" id="UP001626603"/>
    </source>
</evidence>
<dbReference type="InterPro" id="IPR003593">
    <property type="entry name" value="AAA+_ATPase"/>
</dbReference>
<dbReference type="InterPro" id="IPR000523">
    <property type="entry name" value="Mg_chelatse_chII-like_cat_dom"/>
</dbReference>
<reference evidence="5 6" key="1">
    <citation type="submission" date="2023-10" db="EMBL/GenBank/DDBJ databases">
        <title>The complete genome sequence of Methanoculleus palmolei DSM 4273.</title>
        <authorList>
            <person name="Lai S.-J."/>
            <person name="You Y.-T."/>
            <person name="Chen S.-C."/>
        </authorList>
    </citation>
    <scope>NUCLEOTIDE SEQUENCE [LARGE SCALE GENOMIC DNA]</scope>
    <source>
        <strain evidence="5 6">DSM 4273</strain>
    </source>
</reference>
<evidence type="ECO:0000256" key="3">
    <source>
        <dbReference type="ARBA" id="ARBA00022840"/>
    </source>
</evidence>
<dbReference type="Pfam" id="PF17863">
    <property type="entry name" value="AAA_lid_2"/>
    <property type="match status" value="1"/>
</dbReference>
<proteinExistence type="inferred from homology"/>
<name>A0ABD8A767_9EURY</name>
<dbReference type="InterPro" id="IPR041628">
    <property type="entry name" value="ChlI/MoxR_AAA_lid"/>
</dbReference>
<keyword evidence="2" id="KW-0547">Nucleotide-binding</keyword>
<evidence type="ECO:0000256" key="2">
    <source>
        <dbReference type="ARBA" id="ARBA00022741"/>
    </source>
</evidence>
<dbReference type="Proteomes" id="UP001626603">
    <property type="component" value="Chromosome"/>
</dbReference>
<dbReference type="Gene3D" id="1.10.8.80">
    <property type="entry name" value="Magnesium chelatase subunit I, C-Terminal domain"/>
    <property type="match status" value="1"/>
</dbReference>
<evidence type="ECO:0000313" key="5">
    <source>
        <dbReference type="EMBL" id="WOX55366.1"/>
    </source>
</evidence>
<gene>
    <name evidence="5" type="ORF">R6Y95_07805</name>
</gene>
<dbReference type="InterPro" id="IPR045006">
    <property type="entry name" value="CHLI-like"/>
</dbReference>
<dbReference type="AlphaFoldDB" id="A0ABD8A767"/>
<protein>
    <submittedName>
        <fullName evidence="5">ATP-binding protein</fullName>
    </submittedName>
</protein>
<dbReference type="InterPro" id="IPR027417">
    <property type="entry name" value="P-loop_NTPase"/>
</dbReference>
<evidence type="ECO:0000256" key="1">
    <source>
        <dbReference type="ARBA" id="ARBA00005799"/>
    </source>
</evidence>
<dbReference type="Gene3D" id="3.40.50.300">
    <property type="entry name" value="P-loop containing nucleotide triphosphate hydrolases"/>
    <property type="match status" value="1"/>
</dbReference>
<accession>A0ABD8A767</accession>
<dbReference type="Pfam" id="PF01078">
    <property type="entry name" value="Mg_chelatase"/>
    <property type="match status" value="1"/>
</dbReference>
<evidence type="ECO:0000259" key="4">
    <source>
        <dbReference type="SMART" id="SM00382"/>
    </source>
</evidence>
<keyword evidence="6" id="KW-1185">Reference proteome</keyword>
<comment type="similarity">
    <text evidence="1">Belongs to the Mg-chelatase subunits D/I family.</text>
</comment>
<dbReference type="PANTHER" id="PTHR32039">
    <property type="entry name" value="MAGNESIUM-CHELATASE SUBUNIT CHLI"/>
    <property type="match status" value="1"/>
</dbReference>
<dbReference type="PANTHER" id="PTHR32039:SF9">
    <property type="entry name" value="MAGNESIUM-CHELATASE SUBUNIT CHLI-2, CHLOROPLASTIC"/>
    <property type="match status" value="1"/>
</dbReference>
<feature type="domain" description="AAA+ ATPase" evidence="4">
    <location>
        <begin position="29"/>
        <end position="211"/>
    </location>
</feature>
<organism evidence="5 6">
    <name type="scientific">Methanoculleus palmolei</name>
    <dbReference type="NCBI Taxonomy" id="72612"/>
    <lineage>
        <taxon>Archaea</taxon>
        <taxon>Methanobacteriati</taxon>
        <taxon>Methanobacteriota</taxon>
        <taxon>Stenosarchaea group</taxon>
        <taxon>Methanomicrobia</taxon>
        <taxon>Methanomicrobiales</taxon>
        <taxon>Methanomicrobiaceae</taxon>
        <taxon>Methanoculleus</taxon>
    </lineage>
</organism>
<dbReference type="SUPFAM" id="SSF52540">
    <property type="entry name" value="P-loop containing nucleoside triphosphate hydrolases"/>
    <property type="match status" value="1"/>
</dbReference>
<dbReference type="EMBL" id="CP137641">
    <property type="protein sequence ID" value="WOX55366.1"/>
    <property type="molecule type" value="Genomic_DNA"/>
</dbReference>
<dbReference type="GO" id="GO:0005524">
    <property type="term" value="F:ATP binding"/>
    <property type="evidence" value="ECO:0007669"/>
    <property type="project" value="UniProtKB-KW"/>
</dbReference>
<keyword evidence="3 5" id="KW-0067">ATP-binding</keyword>
<sequence length="346" mass="37988">MTQVQYPFTAIVGQETMKRALLYNVVVPSIGGVLIRGEKGTAKSTAVRALASLLPARSVVEGCPFRCGFGETETYCSLCRERLDAGEELRPASVPMRVVELPLSATEDRVAGTLDIEYAIRTGMRKFQPGILAEANGNILYVDEVNLLEDHLVDLLLDAAAMGVNYVEREGISFSHPARFLLVGTMNPEEGDLRPQLLDRFGLVVDVTGEEDLSKRKEIIRRRLAFERSPEEFLSGYRGSEEELSGAIESAKARAAAMEVAEEILDKVVSITLRLGVDGHRADLTLVRAAIASAALAGRDAIAREDLSRAADLALPHRVYRRPFEEQHGDMQAVQTHIAELYRDAP</sequence>
<dbReference type="SMART" id="SM00382">
    <property type="entry name" value="AAA"/>
    <property type="match status" value="1"/>
</dbReference>